<evidence type="ECO:0000313" key="1">
    <source>
        <dbReference type="Proteomes" id="UP000887565"/>
    </source>
</evidence>
<dbReference type="Proteomes" id="UP000887565">
    <property type="component" value="Unplaced"/>
</dbReference>
<name>A0A915KLW9_ROMCU</name>
<accession>A0A915KLW9</accession>
<organism evidence="1 2">
    <name type="scientific">Romanomermis culicivorax</name>
    <name type="common">Nematode worm</name>
    <dbReference type="NCBI Taxonomy" id="13658"/>
    <lineage>
        <taxon>Eukaryota</taxon>
        <taxon>Metazoa</taxon>
        <taxon>Ecdysozoa</taxon>
        <taxon>Nematoda</taxon>
        <taxon>Enoplea</taxon>
        <taxon>Dorylaimia</taxon>
        <taxon>Mermithida</taxon>
        <taxon>Mermithoidea</taxon>
        <taxon>Mermithidae</taxon>
        <taxon>Romanomermis</taxon>
    </lineage>
</organism>
<proteinExistence type="predicted"/>
<dbReference type="AlphaFoldDB" id="A0A915KLW9"/>
<evidence type="ECO:0000313" key="2">
    <source>
        <dbReference type="WBParaSite" id="nRc.2.0.1.t39428-RA"/>
    </source>
</evidence>
<sequence length="103" mass="12013">MPTNEFEIHLKLSINLFCVLKHKSQRKFVWCEPCPSQLPFIHFTTTDVALKLRLSLSRRLPKSPPLLLTQKKSNELKGQNDYDLQSILRWPEVLFKTAGHLLT</sequence>
<keyword evidence="1" id="KW-1185">Reference proteome</keyword>
<dbReference type="WBParaSite" id="nRc.2.0.1.t39428-RA">
    <property type="protein sequence ID" value="nRc.2.0.1.t39428-RA"/>
    <property type="gene ID" value="nRc.2.0.1.g39428"/>
</dbReference>
<protein>
    <submittedName>
        <fullName evidence="2">Uncharacterized protein</fullName>
    </submittedName>
</protein>
<reference evidence="2" key="1">
    <citation type="submission" date="2022-11" db="UniProtKB">
        <authorList>
            <consortium name="WormBaseParasite"/>
        </authorList>
    </citation>
    <scope>IDENTIFICATION</scope>
</reference>